<proteinExistence type="predicted"/>
<dbReference type="Gene3D" id="3.40.50.720">
    <property type="entry name" value="NAD(P)-binding Rossmann-like Domain"/>
    <property type="match status" value="1"/>
</dbReference>
<dbReference type="Gene3D" id="3.30.40.250">
    <property type="match status" value="1"/>
</dbReference>
<dbReference type="KEGG" id="coh:EAV92_06405"/>
<dbReference type="EMBL" id="CP033433">
    <property type="protein sequence ID" value="AYQ72233.1"/>
    <property type="molecule type" value="Genomic_DNA"/>
</dbReference>
<dbReference type="InterPro" id="IPR027624">
    <property type="entry name" value="TOMM_cyclo_SagD"/>
</dbReference>
<feature type="domain" description="YcaO" evidence="1">
    <location>
        <begin position="262"/>
        <end position="647"/>
    </location>
</feature>
<dbReference type="PANTHER" id="PTHR37809:SF1">
    <property type="entry name" value="RIBOSOMAL PROTEIN S12 METHYLTHIOTRANSFERASE ACCESSORY FACTOR YCAO"/>
    <property type="match status" value="1"/>
</dbReference>
<dbReference type="InterPro" id="IPR003776">
    <property type="entry name" value="YcaO-like_dom"/>
</dbReference>
<evidence type="ECO:0000313" key="3">
    <source>
        <dbReference type="Proteomes" id="UP000269097"/>
    </source>
</evidence>
<sequence>MTATVAVIGEGRLADRTCDRLDPAFRIVRQLDLRDGAPPSADLALVLSDGWNAGLHERAEAMLRQSGIPWLRAFVWFGEGVVGPWSRPDRPGCSQCADYRKILAGGDRRETWMLKQQTAARSGAPQDPWASDVGFLHLSRLVADEAGRWLQKLPVRTEDRLYLINLTTLTLTRHFVLPDPLCPVCGELREDSAETASIKLRPNPKSSPGSYRTKPMKALEASLEADYVDRRTGLLNAKVYDLQSPYADATVNLPLFEGDEGAAGRTHRYSDSVLTAILEGLERQCGTQPRGKLKVVRDSYRRLGDQALDPLTVGVHAPDQYRIDNFPFRPFDPDREIDWVWGYSFLRERPILVPEQLAYYSIGFGEGFVYETSNGCALGGSLEEAIFYGILELAERDSFLMTWYAKLPLQKIDPATIGDSETALMIERLRVVTGYEFLLFDATMEHGIPCIWTMAKNIRSQGVNLICAAGAHPDPIRAVKGSIHELAAMALSQNGRFEAHREQFVRMLDDPYQVRHMEDHSMLYALPEAESRFDFLLRSGQPPKTFEEVYGKPGWRPDLTDDLNGLLQAFRQLDMDVIVVDQSSPETLRNGLYCVKVIIPGLLPMTFGYHLTRLQGLERVLKVPAKLGYAKEPLTYGQLNPHPHPFP</sequence>
<dbReference type="Proteomes" id="UP000269097">
    <property type="component" value="Chromosome"/>
</dbReference>
<gene>
    <name evidence="2" type="ORF">EAV92_06405</name>
</gene>
<dbReference type="Gene3D" id="3.30.1330.230">
    <property type="match status" value="1"/>
</dbReference>
<dbReference type="InterPro" id="IPR022291">
    <property type="entry name" value="Bacteriocin_synth_cyclodeHase"/>
</dbReference>
<protein>
    <submittedName>
        <fullName evidence="2">Bacteriocin biosynthesis protein SagD</fullName>
    </submittedName>
</protein>
<dbReference type="NCBIfam" id="TIGR03882">
    <property type="entry name" value="cyclo_dehyd_2"/>
    <property type="match status" value="1"/>
</dbReference>
<dbReference type="PROSITE" id="PS51664">
    <property type="entry name" value="YCAO"/>
    <property type="match status" value="1"/>
</dbReference>
<evidence type="ECO:0000313" key="2">
    <source>
        <dbReference type="EMBL" id="AYQ72233.1"/>
    </source>
</evidence>
<dbReference type="RefSeq" id="WP_123040293.1">
    <property type="nucleotide sequence ID" value="NZ_CP033433.1"/>
</dbReference>
<dbReference type="AlphaFoldDB" id="A0A3G3JVG0"/>
<dbReference type="Gene3D" id="3.30.160.660">
    <property type="match status" value="1"/>
</dbReference>
<dbReference type="PANTHER" id="PTHR37809">
    <property type="entry name" value="RIBOSOMAL PROTEIN S12 METHYLTHIOTRANSFERASE ACCESSORY FACTOR YCAO"/>
    <property type="match status" value="1"/>
</dbReference>
<evidence type="ECO:0000259" key="1">
    <source>
        <dbReference type="PROSITE" id="PS51664"/>
    </source>
</evidence>
<dbReference type="Pfam" id="PF02624">
    <property type="entry name" value="YcaO"/>
    <property type="match status" value="1"/>
</dbReference>
<keyword evidence="3" id="KW-1185">Reference proteome</keyword>
<organism evidence="2 3">
    <name type="scientific">Cohnella candidum</name>
    <dbReference type="NCBI Taxonomy" id="2674991"/>
    <lineage>
        <taxon>Bacteria</taxon>
        <taxon>Bacillati</taxon>
        <taxon>Bacillota</taxon>
        <taxon>Bacilli</taxon>
        <taxon>Bacillales</taxon>
        <taxon>Paenibacillaceae</taxon>
        <taxon>Cohnella</taxon>
    </lineage>
</organism>
<accession>A0A3G3JVG0</accession>
<dbReference type="NCBIfam" id="TIGR03604">
    <property type="entry name" value="TOMM_cyclo_SagD"/>
    <property type="match status" value="1"/>
</dbReference>
<reference evidence="2 3" key="1">
    <citation type="submission" date="2018-10" db="EMBL/GenBank/DDBJ databases">
        <title>Genome Sequence of Cohnella sp.</title>
        <authorList>
            <person name="Srinivasan S."/>
            <person name="Kim M.K."/>
        </authorList>
    </citation>
    <scope>NUCLEOTIDE SEQUENCE [LARGE SCALE GENOMIC DNA]</scope>
    <source>
        <strain evidence="2 3">18JY8-7</strain>
    </source>
</reference>
<name>A0A3G3JVG0_9BACL</name>